<feature type="region of interest" description="Disordered" evidence="1">
    <location>
        <begin position="1"/>
        <end position="29"/>
    </location>
</feature>
<gene>
    <name evidence="2" type="ORF">E1163_06145</name>
</gene>
<proteinExistence type="predicted"/>
<dbReference type="InterPro" id="IPR049249">
    <property type="entry name" value="DUF6882"/>
</dbReference>
<dbReference type="EMBL" id="SMLW01000425">
    <property type="protein sequence ID" value="MTI24524.1"/>
    <property type="molecule type" value="Genomic_DNA"/>
</dbReference>
<protein>
    <submittedName>
        <fullName evidence="2">Uncharacterized protein</fullName>
    </submittedName>
</protein>
<accession>A0ABW9RKB2</accession>
<organism evidence="2 3">
    <name type="scientific">Fulvivirga kasyanovii</name>
    <dbReference type="NCBI Taxonomy" id="396812"/>
    <lineage>
        <taxon>Bacteria</taxon>
        <taxon>Pseudomonadati</taxon>
        <taxon>Bacteroidota</taxon>
        <taxon>Cytophagia</taxon>
        <taxon>Cytophagales</taxon>
        <taxon>Fulvivirgaceae</taxon>
        <taxon>Fulvivirga</taxon>
    </lineage>
</organism>
<comment type="caution">
    <text evidence="2">The sequence shown here is derived from an EMBL/GenBank/DDBJ whole genome shotgun (WGS) entry which is preliminary data.</text>
</comment>
<reference evidence="2 3" key="1">
    <citation type="submission" date="2019-02" db="EMBL/GenBank/DDBJ databases">
        <authorList>
            <person name="Goldberg S.R."/>
            <person name="Haltli B.A."/>
            <person name="Correa H."/>
            <person name="Russell K.G."/>
        </authorList>
    </citation>
    <scope>NUCLEOTIDE SEQUENCE [LARGE SCALE GENOMIC DNA]</scope>
    <source>
        <strain evidence="2 3">JCM 16186</strain>
    </source>
</reference>
<evidence type="ECO:0000313" key="2">
    <source>
        <dbReference type="EMBL" id="MTI24524.1"/>
    </source>
</evidence>
<evidence type="ECO:0000256" key="1">
    <source>
        <dbReference type="SAM" id="MobiDB-lite"/>
    </source>
</evidence>
<sequence>MSLFKKLFGKENQEEKVQSDNSDFKTPQKSDWKSFEELFEQNAGLSFEKQMILGDVIGSNSWQFDMGSGTISFGDALRFPVQVIGSLSFNDSSWMWGWANAKSGIPENLLVQSNELKKLGEQKQIPELTDGHFSVEEGFEHKMGMAACGLFKSKAYYCANYGQGTLVVTIDSKAIPDIDKNRYEKMLTSFPQLISNIDINHKAAFINYLIDREFQLKEENDKIEGSKDGKTITGEFDDMGRLKNLGGKI</sequence>
<name>A0ABW9RKB2_9BACT</name>
<feature type="compositionally biased region" description="Basic and acidic residues" evidence="1">
    <location>
        <begin position="8"/>
        <end position="29"/>
    </location>
</feature>
<evidence type="ECO:0000313" key="3">
    <source>
        <dbReference type="Proteomes" id="UP000798808"/>
    </source>
</evidence>
<keyword evidence="3" id="KW-1185">Reference proteome</keyword>
<dbReference type="RefSeq" id="WP_155170567.1">
    <property type="nucleotide sequence ID" value="NZ_BAAAFL010000005.1"/>
</dbReference>
<dbReference type="Proteomes" id="UP000798808">
    <property type="component" value="Unassembled WGS sequence"/>
</dbReference>
<dbReference type="Pfam" id="PF21813">
    <property type="entry name" value="DUF6882"/>
    <property type="match status" value="1"/>
</dbReference>